<evidence type="ECO:0000256" key="1">
    <source>
        <dbReference type="SAM" id="Phobius"/>
    </source>
</evidence>
<keyword evidence="3" id="KW-1185">Reference proteome</keyword>
<proteinExistence type="predicted"/>
<keyword evidence="1" id="KW-0472">Membrane</keyword>
<dbReference type="PANTHER" id="PTHR46953">
    <property type="entry name" value="G-PROTEIN COUPLED RECEPTOR MTH-LIKE 1-RELATED"/>
    <property type="match status" value="1"/>
</dbReference>
<dbReference type="Proteomes" id="UP001159042">
    <property type="component" value="Unassembled WGS sequence"/>
</dbReference>
<comment type="caution">
    <text evidence="2">The sequence shown here is derived from an EMBL/GenBank/DDBJ whole genome shotgun (WGS) entry which is preliminary data.</text>
</comment>
<evidence type="ECO:0000313" key="3">
    <source>
        <dbReference type="Proteomes" id="UP001159042"/>
    </source>
</evidence>
<feature type="transmembrane region" description="Helical" evidence="1">
    <location>
        <begin position="21"/>
        <end position="39"/>
    </location>
</feature>
<keyword evidence="1" id="KW-0812">Transmembrane</keyword>
<accession>A0AAV8VVF7</accession>
<name>A0AAV8VVF7_9CUCU</name>
<dbReference type="Gene3D" id="1.20.1070.10">
    <property type="entry name" value="Rhodopsin 7-helix transmembrane proteins"/>
    <property type="match status" value="1"/>
</dbReference>
<dbReference type="InterPro" id="IPR052808">
    <property type="entry name" value="GPCR_Mth-like"/>
</dbReference>
<dbReference type="AlphaFoldDB" id="A0AAV8VVF7"/>
<reference evidence="2 3" key="1">
    <citation type="journal article" date="2023" name="Insect Mol. Biol.">
        <title>Genome sequencing provides insights into the evolution of gene families encoding plant cell wall-degrading enzymes in longhorned beetles.</title>
        <authorList>
            <person name="Shin N.R."/>
            <person name="Okamura Y."/>
            <person name="Kirsch R."/>
            <person name="Pauchet Y."/>
        </authorList>
    </citation>
    <scope>NUCLEOTIDE SEQUENCE [LARGE SCALE GENOMIC DNA]</scope>
    <source>
        <strain evidence="2">EAD_L_NR</strain>
    </source>
</reference>
<gene>
    <name evidence="2" type="ORF">NQ315_010799</name>
</gene>
<keyword evidence="1" id="KW-1133">Transmembrane helix</keyword>
<feature type="non-terminal residue" evidence="2">
    <location>
        <position position="1"/>
    </location>
</feature>
<protein>
    <submittedName>
        <fullName evidence="2">Uncharacterized protein</fullName>
    </submittedName>
</protein>
<dbReference type="PANTHER" id="PTHR46953:SF1">
    <property type="entry name" value="G-PROTEIN COUPLED RECEPTOR MTH-LIKE 1-RELATED"/>
    <property type="match status" value="1"/>
</dbReference>
<organism evidence="2 3">
    <name type="scientific">Exocentrus adspersus</name>
    <dbReference type="NCBI Taxonomy" id="1586481"/>
    <lineage>
        <taxon>Eukaryota</taxon>
        <taxon>Metazoa</taxon>
        <taxon>Ecdysozoa</taxon>
        <taxon>Arthropoda</taxon>
        <taxon>Hexapoda</taxon>
        <taxon>Insecta</taxon>
        <taxon>Pterygota</taxon>
        <taxon>Neoptera</taxon>
        <taxon>Endopterygota</taxon>
        <taxon>Coleoptera</taxon>
        <taxon>Polyphaga</taxon>
        <taxon>Cucujiformia</taxon>
        <taxon>Chrysomeloidea</taxon>
        <taxon>Cerambycidae</taxon>
        <taxon>Lamiinae</taxon>
        <taxon>Acanthocinini</taxon>
        <taxon>Exocentrus</taxon>
    </lineage>
</organism>
<sequence>DLRPQNTEKSQERIRLRLYEAYAWGIPFIITLIAASLDLSNDPKYEVLRPRFAENNCWFYDYCNDMKILSANK</sequence>
<dbReference type="EMBL" id="JANEYG010000030">
    <property type="protein sequence ID" value="KAJ8917885.1"/>
    <property type="molecule type" value="Genomic_DNA"/>
</dbReference>
<evidence type="ECO:0000313" key="2">
    <source>
        <dbReference type="EMBL" id="KAJ8917885.1"/>
    </source>
</evidence>